<evidence type="ECO:0000256" key="8">
    <source>
        <dbReference type="SAM" id="MobiDB-lite"/>
    </source>
</evidence>
<evidence type="ECO:0000313" key="10">
    <source>
        <dbReference type="EMBL" id="OZJ06839.1"/>
    </source>
</evidence>
<evidence type="ECO:0000256" key="7">
    <source>
        <dbReference type="ARBA" id="ARBA00023242"/>
    </source>
</evidence>
<keyword evidence="11" id="KW-1185">Reference proteome</keyword>
<evidence type="ECO:0000256" key="5">
    <source>
        <dbReference type="ARBA" id="ARBA00023159"/>
    </source>
</evidence>
<dbReference type="PANTHER" id="PTHR15970">
    <property type="entry name" value="ELL-ASSOCIATED FACTOR EAF"/>
    <property type="match status" value="1"/>
</dbReference>
<evidence type="ECO:0000313" key="11">
    <source>
        <dbReference type="Proteomes" id="UP000242875"/>
    </source>
</evidence>
<dbReference type="GO" id="GO:0006368">
    <property type="term" value="P:transcription elongation by RNA polymerase II"/>
    <property type="evidence" value="ECO:0007669"/>
    <property type="project" value="InterPro"/>
</dbReference>
<keyword evidence="7" id="KW-0539">Nucleus</keyword>
<evidence type="ECO:0000256" key="4">
    <source>
        <dbReference type="ARBA" id="ARBA00023015"/>
    </source>
</evidence>
<comment type="caution">
    <text evidence="10">The sequence shown here is derived from an EMBL/GenBank/DDBJ whole genome shotgun (WGS) entry which is preliminary data.</text>
</comment>
<sequence length="334" mass="35619">MVVDEAVPGAVYYSIRYNFRPESIDTTKPGVLKETDQACVIELPSKEGGDTIPYEGDIESGRDIDCLLIYDEETQTFTLERQAFSISAKNRRKGRQGKEIPTINLPPSTSQVTTPNVDMLLTPTLQDSFPKTDDEIEADVFEEELGKEMDEILFEEDAVPSDKAHEASQSHGTNGSHSKPVTPKPDRITPLPTPILHQNHPSPRPVPKSKPVRPTSLAVASPKSSPLSSHFGPVATKTGKPSGSSSGSQSSSGSGSSSSGSGSSESESGSEDDNFMTDLEADISNTLSQAPAPQQPPPGHSTPRSGPMSLKAMLRGNTPNSQAAEEELSSSDDD</sequence>
<proteinExistence type="inferred from homology"/>
<feature type="region of interest" description="Disordered" evidence="8">
    <location>
        <begin position="160"/>
        <end position="334"/>
    </location>
</feature>
<feature type="compositionally biased region" description="Acidic residues" evidence="8">
    <location>
        <begin position="324"/>
        <end position="334"/>
    </location>
</feature>
<dbReference type="GO" id="GO:0003711">
    <property type="term" value="F:transcription elongation factor activity"/>
    <property type="evidence" value="ECO:0007669"/>
    <property type="project" value="TreeGrafter"/>
</dbReference>
<evidence type="ECO:0000256" key="6">
    <source>
        <dbReference type="ARBA" id="ARBA00023163"/>
    </source>
</evidence>
<evidence type="ECO:0000256" key="3">
    <source>
        <dbReference type="ARBA" id="ARBA00022553"/>
    </source>
</evidence>
<dbReference type="EMBL" id="MVBO01000001">
    <property type="protein sequence ID" value="OZJ06839.1"/>
    <property type="molecule type" value="Genomic_DNA"/>
</dbReference>
<feature type="region of interest" description="Disordered" evidence="8">
    <location>
        <begin position="89"/>
        <end position="112"/>
    </location>
</feature>
<comment type="subcellular location">
    <subcellularLocation>
        <location evidence="1">Nucleus</location>
    </subcellularLocation>
</comment>
<keyword evidence="5" id="KW-0010">Activator</keyword>
<organism evidence="10 11">
    <name type="scientific">Bifiguratus adelaidae</name>
    <dbReference type="NCBI Taxonomy" id="1938954"/>
    <lineage>
        <taxon>Eukaryota</taxon>
        <taxon>Fungi</taxon>
        <taxon>Fungi incertae sedis</taxon>
        <taxon>Mucoromycota</taxon>
        <taxon>Mucoromycotina</taxon>
        <taxon>Endogonomycetes</taxon>
        <taxon>Endogonales</taxon>
        <taxon>Endogonales incertae sedis</taxon>
        <taxon>Bifiguratus</taxon>
    </lineage>
</organism>
<dbReference type="InterPro" id="IPR027093">
    <property type="entry name" value="EAF_fam"/>
</dbReference>
<dbReference type="OrthoDB" id="125903at2759"/>
<feature type="compositionally biased region" description="Polar residues" evidence="8">
    <location>
        <begin position="169"/>
        <end position="179"/>
    </location>
</feature>
<keyword evidence="3" id="KW-0597">Phosphoprotein</keyword>
<dbReference type="AlphaFoldDB" id="A0A261Y8C3"/>
<accession>A0A261Y8C3</accession>
<evidence type="ECO:0000256" key="1">
    <source>
        <dbReference type="ARBA" id="ARBA00004123"/>
    </source>
</evidence>
<reference evidence="10 11" key="1">
    <citation type="journal article" date="2017" name="Mycologia">
        <title>Bifiguratus adelaidae, gen. et sp. nov., a new member of Mucoromycotina in endophytic and soil-dwelling habitats.</title>
        <authorList>
            <person name="Torres-Cruz T.J."/>
            <person name="Billingsley Tobias T.L."/>
            <person name="Almatruk M."/>
            <person name="Hesse C."/>
            <person name="Kuske C.R."/>
            <person name="Desiro A."/>
            <person name="Benucci G.M."/>
            <person name="Bonito G."/>
            <person name="Stajich J.E."/>
            <person name="Dunlap C."/>
            <person name="Arnold A.E."/>
            <person name="Porras-Alfaro A."/>
        </authorList>
    </citation>
    <scope>NUCLEOTIDE SEQUENCE [LARGE SCALE GENOMIC DNA]</scope>
    <source>
        <strain evidence="10 11">AZ0501</strain>
    </source>
</reference>
<keyword evidence="6" id="KW-0804">Transcription</keyword>
<feature type="compositionally biased region" description="Acidic residues" evidence="8">
    <location>
        <begin position="268"/>
        <end position="281"/>
    </location>
</feature>
<keyword evidence="4" id="KW-0805">Transcription regulation</keyword>
<dbReference type="GO" id="GO:0032783">
    <property type="term" value="C:super elongation complex"/>
    <property type="evidence" value="ECO:0007669"/>
    <property type="project" value="InterPro"/>
</dbReference>
<dbReference type="PANTHER" id="PTHR15970:SF2">
    <property type="entry name" value="ELL-ASSOCIATED FACTOR EAF"/>
    <property type="match status" value="1"/>
</dbReference>
<name>A0A261Y8C3_9FUNG</name>
<dbReference type="Pfam" id="PF09816">
    <property type="entry name" value="EAF"/>
    <property type="match status" value="1"/>
</dbReference>
<evidence type="ECO:0000256" key="2">
    <source>
        <dbReference type="ARBA" id="ARBA00007798"/>
    </source>
</evidence>
<dbReference type="Proteomes" id="UP000242875">
    <property type="component" value="Unassembled WGS sequence"/>
</dbReference>
<protein>
    <recommendedName>
        <fullName evidence="9">Transcription elongation factor Eaf N-terminal domain-containing protein</fullName>
    </recommendedName>
</protein>
<dbReference type="InterPro" id="IPR019194">
    <property type="entry name" value="Tscrpt_elong_fac_Eaf_N"/>
</dbReference>
<feature type="compositionally biased region" description="Low complexity" evidence="8">
    <location>
        <begin position="242"/>
        <end position="267"/>
    </location>
</feature>
<feature type="domain" description="Transcription elongation factor Eaf N-terminal" evidence="9">
    <location>
        <begin position="10"/>
        <end position="92"/>
    </location>
</feature>
<comment type="similarity">
    <text evidence="2">Belongs to the EAF family.</text>
</comment>
<evidence type="ECO:0000259" key="9">
    <source>
        <dbReference type="Pfam" id="PF09816"/>
    </source>
</evidence>
<gene>
    <name evidence="10" type="ORF">BZG36_00185</name>
</gene>